<evidence type="ECO:0000313" key="1">
    <source>
        <dbReference type="EMBL" id="XBS25619.1"/>
    </source>
</evidence>
<name>A0AAU7P192_9VIRU</name>
<sequence>MTSVSYSNTWMGYWENNPYVYPENKHSYTAVFSNSTTASFNTGWHVIPTMLWKHFITPKQWADMCINYEAYHVEGFSVTVYNPVPMTTQLAIQGTTAFTAFNNTIYSMGCVDDYYETSYYNWYDRVHGMRLWNILYKEGQYRNDRQWVRTILPTYHWAPPLTRVNNTRVWGPMANTGLSREEGTSVWPLQYEPSGATQSIPSGIIWDPLNEPDSIMELRPGKNAMSYSWNAHECDSNRWFNIDQIAKWWPYQHDSPAVYSGQMGLNATARLSAMDDPDKQTSRNSYKTQGANVPMDDFTVPNLLDLPIVPMSWWWHEIKNSIAESSDIRKPAMYWAGTEFEQYKYPPKQCFIKGLPLFDENGTHVKTTTQGCFRVTLNLKCKPRRSKIYAPTWGPYNWQHLYSGATEVEYHPNMVRYRTAGARRTWTNNERNHVNQANINCEREDPYIHNSYYGNTASTVTVTNTIAK</sequence>
<accession>A0AAU7P192</accession>
<reference evidence="1" key="1">
    <citation type="submission" date="2024-05" db="EMBL/GenBank/DDBJ databases">
        <title>Unveiling bat-borne viruses: virome discoveries support intermediate host-mediated transmission to humans.</title>
        <authorList>
            <person name="Wang Y."/>
            <person name="Xu P."/>
            <person name="Han Y."/>
            <person name="Zhao W."/>
            <person name="Zhao L."/>
            <person name="Li R."/>
            <person name="Zhang J."/>
            <person name="Zhang S."/>
            <person name="Lu J."/>
            <person name="Jin Q."/>
            <person name="Wu Z."/>
        </authorList>
    </citation>
    <scope>NUCLEOTIDE SEQUENCE</scope>
    <source>
        <strain evidence="1">025_1751</strain>
    </source>
</reference>
<organism evidence="1">
    <name type="scientific">Hamaparvovirinae sp</name>
    <dbReference type="NCBI Taxonomy" id="2809447"/>
    <lineage>
        <taxon>Viruses</taxon>
        <taxon>Monodnaviria</taxon>
        <taxon>Shotokuvirae</taxon>
        <taxon>Cossaviricota</taxon>
        <taxon>Quintoviricetes</taxon>
        <taxon>Piccovirales</taxon>
        <taxon>Parvoviridae</taxon>
        <taxon>Hamaparvovirinae</taxon>
    </lineage>
</organism>
<dbReference type="EMBL" id="PP793331">
    <property type="protein sequence ID" value="XBS25619.1"/>
    <property type="molecule type" value="Genomic_DNA"/>
</dbReference>
<protein>
    <submittedName>
        <fullName evidence="1">Structural protein VP1</fullName>
    </submittedName>
</protein>
<proteinExistence type="predicted"/>